<dbReference type="PROSITE" id="PS00491">
    <property type="entry name" value="PROLINE_PEPTIDASE"/>
    <property type="match status" value="1"/>
</dbReference>
<dbReference type="Pfam" id="PF05195">
    <property type="entry name" value="AMP_N"/>
    <property type="match status" value="1"/>
</dbReference>
<evidence type="ECO:0000256" key="4">
    <source>
        <dbReference type="ARBA" id="ARBA00022801"/>
    </source>
</evidence>
<dbReference type="PANTHER" id="PTHR43226">
    <property type="entry name" value="XAA-PRO AMINOPEPTIDASE 3"/>
    <property type="match status" value="1"/>
</dbReference>
<dbReference type="Pfam" id="PF00557">
    <property type="entry name" value="Peptidase_M24"/>
    <property type="match status" value="1"/>
</dbReference>
<keyword evidence="4" id="KW-0378">Hydrolase</keyword>
<organism evidence="7">
    <name type="scientific">freshwater metagenome</name>
    <dbReference type="NCBI Taxonomy" id="449393"/>
    <lineage>
        <taxon>unclassified sequences</taxon>
        <taxon>metagenomes</taxon>
        <taxon>ecological metagenomes</taxon>
    </lineage>
</organism>
<dbReference type="InterPro" id="IPR001131">
    <property type="entry name" value="Peptidase_M24B_aminopep-P_CS"/>
</dbReference>
<protein>
    <submittedName>
        <fullName evidence="7">Unannotated protein</fullName>
    </submittedName>
</protein>
<dbReference type="GO" id="GO:0005829">
    <property type="term" value="C:cytosol"/>
    <property type="evidence" value="ECO:0007669"/>
    <property type="project" value="TreeGrafter"/>
</dbReference>
<dbReference type="GO" id="GO:0006508">
    <property type="term" value="P:proteolysis"/>
    <property type="evidence" value="ECO:0007669"/>
    <property type="project" value="TreeGrafter"/>
</dbReference>
<gene>
    <name evidence="7" type="ORF">UFOPK1503_00930</name>
</gene>
<evidence type="ECO:0000256" key="5">
    <source>
        <dbReference type="ARBA" id="ARBA00023211"/>
    </source>
</evidence>
<dbReference type="InterPro" id="IPR007865">
    <property type="entry name" value="Aminopep_P_N"/>
</dbReference>
<dbReference type="GO" id="GO:0070006">
    <property type="term" value="F:metalloaminopeptidase activity"/>
    <property type="evidence" value="ECO:0007669"/>
    <property type="project" value="InterPro"/>
</dbReference>
<reference evidence="7" key="1">
    <citation type="submission" date="2020-05" db="EMBL/GenBank/DDBJ databases">
        <authorList>
            <person name="Chiriac C."/>
            <person name="Salcher M."/>
            <person name="Ghai R."/>
            <person name="Kavagutti S V."/>
        </authorList>
    </citation>
    <scope>NUCLEOTIDE SEQUENCE</scope>
</reference>
<evidence type="ECO:0000256" key="2">
    <source>
        <dbReference type="ARBA" id="ARBA00008766"/>
    </source>
</evidence>
<dbReference type="InterPro" id="IPR000994">
    <property type="entry name" value="Pept_M24"/>
</dbReference>
<comment type="similarity">
    <text evidence="2">Belongs to the peptidase M24B family.</text>
</comment>
<dbReference type="EMBL" id="CAEZST010000016">
    <property type="protein sequence ID" value="CAB4549468.1"/>
    <property type="molecule type" value="Genomic_DNA"/>
</dbReference>
<proteinExistence type="inferred from homology"/>
<dbReference type="AlphaFoldDB" id="A0A6J6CI21"/>
<feature type="domain" description="Aminopeptidase P N-terminal" evidence="6">
    <location>
        <begin position="38"/>
        <end position="175"/>
    </location>
</feature>
<evidence type="ECO:0000256" key="3">
    <source>
        <dbReference type="ARBA" id="ARBA00022723"/>
    </source>
</evidence>
<dbReference type="GO" id="GO:0030145">
    <property type="term" value="F:manganese ion binding"/>
    <property type="evidence" value="ECO:0007669"/>
    <property type="project" value="InterPro"/>
</dbReference>
<sequence length="464" mass="51821">MTKKASSNRSRTPHGKKFLAFISANWEEKAPSTAKRWEVADYAAKRREELVKLFPGKLILLEAGGMKVRANDTEYRFRPDTAFTYFTGWGSETVPDSVLVIDGRKKKTKTQLFLRPTAGRESTEFFANPMIGEFWTGPRPTLEDIEVQLGIETHDIKKLDKKLKDWPKPLTLKNEKFAVAVSEMRFVKDAYEIDQMRKAIEITTRGFADVAKAMPRAIRSAQGERVLETTFFARAREEGYDLGYETIAASGAHACILHWNKNTGAVNKNDLVLLDAGCELDSLYTADITRTIPASGKFSPEQKWIYEAVLEAADAAFAVVKPGIKFRDIHNAAIAVIAKKVSELGLIPVSAEEALKEDNQHHRRYMVHGTSHHLGLDVHDCAQARREHYQDGILKPGMVFTIEPGLYFHADDLTVPKQYRGIGVRIEDNVLVTETGCENLSGALPRKVAAVESWFAANQLGVAG</sequence>
<dbReference type="PANTHER" id="PTHR43226:SF4">
    <property type="entry name" value="XAA-PRO AMINOPEPTIDASE 3"/>
    <property type="match status" value="1"/>
</dbReference>
<dbReference type="SMART" id="SM01011">
    <property type="entry name" value="AMP_N"/>
    <property type="match status" value="1"/>
</dbReference>
<keyword evidence="5" id="KW-0464">Manganese</keyword>
<dbReference type="Gene3D" id="3.90.230.10">
    <property type="entry name" value="Creatinase/methionine aminopeptidase superfamily"/>
    <property type="match status" value="1"/>
</dbReference>
<name>A0A6J6CI21_9ZZZZ</name>
<dbReference type="SUPFAM" id="SSF55920">
    <property type="entry name" value="Creatinase/aminopeptidase"/>
    <property type="match status" value="1"/>
</dbReference>
<dbReference type="CDD" id="cd01087">
    <property type="entry name" value="Prolidase"/>
    <property type="match status" value="1"/>
</dbReference>
<evidence type="ECO:0000259" key="6">
    <source>
        <dbReference type="SMART" id="SM01011"/>
    </source>
</evidence>
<comment type="cofactor">
    <cofactor evidence="1">
        <name>Mn(2+)</name>
        <dbReference type="ChEBI" id="CHEBI:29035"/>
    </cofactor>
</comment>
<dbReference type="SUPFAM" id="SSF53092">
    <property type="entry name" value="Creatinase/prolidase N-terminal domain"/>
    <property type="match status" value="1"/>
</dbReference>
<dbReference type="InterPro" id="IPR029149">
    <property type="entry name" value="Creatin/AminoP/Spt16_N"/>
</dbReference>
<accession>A0A6J6CI21</accession>
<dbReference type="InterPro" id="IPR036005">
    <property type="entry name" value="Creatinase/aminopeptidase-like"/>
</dbReference>
<evidence type="ECO:0000256" key="1">
    <source>
        <dbReference type="ARBA" id="ARBA00001936"/>
    </source>
</evidence>
<evidence type="ECO:0000313" key="7">
    <source>
        <dbReference type="EMBL" id="CAB4549468.1"/>
    </source>
</evidence>
<dbReference type="InterPro" id="IPR052433">
    <property type="entry name" value="X-Pro_dipept-like"/>
</dbReference>
<keyword evidence="3" id="KW-0479">Metal-binding</keyword>